<comment type="subunit">
    <text evidence="6">Homodimer. Heterotetramer of two Top6A and two Top6B chains.</text>
</comment>
<dbReference type="Gene3D" id="3.30.565.10">
    <property type="entry name" value="Histidine kinase-like ATPase, C-terminal domain"/>
    <property type="match status" value="1"/>
</dbReference>
<organism evidence="8 9">
    <name type="scientific">Eiseniibacteriota bacterium</name>
    <dbReference type="NCBI Taxonomy" id="2212470"/>
    <lineage>
        <taxon>Bacteria</taxon>
        <taxon>Candidatus Eiseniibacteriota</taxon>
    </lineage>
</organism>
<dbReference type="Gene3D" id="1.10.8.50">
    <property type="match status" value="1"/>
</dbReference>
<evidence type="ECO:0000256" key="5">
    <source>
        <dbReference type="ARBA" id="ARBA00023235"/>
    </source>
</evidence>
<dbReference type="EMBL" id="JAHJDP010000042">
    <property type="protein sequence ID" value="MBU2690922.1"/>
    <property type="molecule type" value="Genomic_DNA"/>
</dbReference>
<feature type="binding site" evidence="6">
    <location>
        <begin position="103"/>
        <end position="110"/>
    </location>
    <ligand>
        <name>ATP</name>
        <dbReference type="ChEBI" id="CHEBI:30616"/>
    </ligand>
</feature>
<reference evidence="8" key="1">
    <citation type="submission" date="2021-05" db="EMBL/GenBank/DDBJ databases">
        <title>Energy efficiency and biological interactions define the core microbiome of deep oligotrophic groundwater.</title>
        <authorList>
            <person name="Mehrshad M."/>
            <person name="Lopez-Fernandez M."/>
            <person name="Bell E."/>
            <person name="Bernier-Latmani R."/>
            <person name="Bertilsson S."/>
            <person name="Dopson M."/>
        </authorList>
    </citation>
    <scope>NUCLEOTIDE SEQUENCE</scope>
    <source>
        <strain evidence="8">Modern_marine.mb.64</strain>
    </source>
</reference>
<dbReference type="NCBIfam" id="TIGR01052">
    <property type="entry name" value="top6b"/>
    <property type="match status" value="1"/>
</dbReference>
<dbReference type="Proteomes" id="UP000777784">
    <property type="component" value="Unassembled WGS sequence"/>
</dbReference>
<dbReference type="CDD" id="cd00823">
    <property type="entry name" value="TopoIIB_Trans"/>
    <property type="match status" value="1"/>
</dbReference>
<feature type="binding site" evidence="6">
    <location>
        <begin position="93"/>
        <end position="94"/>
    </location>
    <ligand>
        <name>ATP</name>
        <dbReference type="ChEBI" id="CHEBI:30616"/>
    </ligand>
</feature>
<dbReference type="SUPFAM" id="SSF54211">
    <property type="entry name" value="Ribosomal protein S5 domain 2-like"/>
    <property type="match status" value="1"/>
</dbReference>
<feature type="binding site" evidence="6">
    <location>
        <position position="72"/>
    </location>
    <ligand>
        <name>ATP</name>
        <dbReference type="ChEBI" id="CHEBI:30616"/>
    </ligand>
</feature>
<dbReference type="Pfam" id="PF09239">
    <property type="entry name" value="Topo-VIb_trans"/>
    <property type="match status" value="1"/>
</dbReference>
<dbReference type="Gene3D" id="3.30.230.10">
    <property type="match status" value="1"/>
</dbReference>
<protein>
    <recommendedName>
        <fullName evidence="6">Type 2 DNA topoisomerase 6 subunit B</fullName>
        <ecNumber evidence="6">5.6.2.2</ecNumber>
    </recommendedName>
    <alternativeName>
        <fullName evidence="6">Type II DNA topoisomerase VI subunit B</fullName>
        <shortName evidence="6">TopoVI-B</shortName>
    </alternativeName>
</protein>
<dbReference type="PANTHER" id="PTHR48444">
    <property type="entry name" value="DNA TOPOISOMERASE 6 SUBUNIT B"/>
    <property type="match status" value="1"/>
</dbReference>
<dbReference type="EC" id="5.6.2.2" evidence="6"/>
<dbReference type="PANTHER" id="PTHR48444:SF1">
    <property type="entry name" value="DNA TOPOISOMERASE 6 SUBUNIT B"/>
    <property type="match status" value="1"/>
</dbReference>
<keyword evidence="1 6" id="KW-0547">Nucleotide-binding</keyword>
<keyword evidence="3 6" id="KW-0799">Topoisomerase</keyword>
<comment type="function">
    <text evidence="6">Relaxes both positive and negative superturns and exhibits a strong decatenase activity.</text>
</comment>
<dbReference type="InterPro" id="IPR020568">
    <property type="entry name" value="Ribosomal_Su5_D2-typ_SF"/>
</dbReference>
<comment type="similarity">
    <text evidence="6">Belongs to the TOP6B family.</text>
</comment>
<name>A0A948W3C1_UNCEI</name>
<dbReference type="SUPFAM" id="SSF55874">
    <property type="entry name" value="ATPase domain of HSP90 chaperone/DNA topoisomerase II/histidine kinase"/>
    <property type="match status" value="1"/>
</dbReference>
<dbReference type="GO" id="GO:0005524">
    <property type="term" value="F:ATP binding"/>
    <property type="evidence" value="ECO:0007669"/>
    <property type="project" value="UniProtKB-UniRule"/>
</dbReference>
<comment type="catalytic activity">
    <reaction evidence="6">
        <text>ATP-dependent breakage, passage and rejoining of double-stranded DNA.</text>
        <dbReference type="EC" id="5.6.2.2"/>
    </reaction>
</comment>
<evidence type="ECO:0000256" key="1">
    <source>
        <dbReference type="ARBA" id="ARBA00022741"/>
    </source>
</evidence>
<dbReference type="HAMAP" id="MF_00322">
    <property type="entry name" value="Top6B"/>
    <property type="match status" value="1"/>
</dbReference>
<dbReference type="GO" id="GO:0006260">
    <property type="term" value="P:DNA replication"/>
    <property type="evidence" value="ECO:0007669"/>
    <property type="project" value="UniProtKB-UniRule"/>
</dbReference>
<dbReference type="InterPro" id="IPR014721">
    <property type="entry name" value="Ribsml_uS5_D2-typ_fold_subgr"/>
</dbReference>
<dbReference type="GO" id="GO:0003677">
    <property type="term" value="F:DNA binding"/>
    <property type="evidence" value="ECO:0007669"/>
    <property type="project" value="UniProtKB-UniRule"/>
</dbReference>
<feature type="binding site" evidence="6">
    <location>
        <position position="430"/>
    </location>
    <ligand>
        <name>ATP</name>
        <dbReference type="ChEBI" id="CHEBI:30616"/>
    </ligand>
</feature>
<evidence type="ECO:0000256" key="3">
    <source>
        <dbReference type="ARBA" id="ARBA00023029"/>
    </source>
</evidence>
<dbReference type="SMART" id="SM00387">
    <property type="entry name" value="HATPase_c"/>
    <property type="match status" value="1"/>
</dbReference>
<comment type="caution">
    <text evidence="8">The sequence shown here is derived from an EMBL/GenBank/DDBJ whole genome shotgun (WGS) entry which is preliminary data.</text>
</comment>
<dbReference type="GO" id="GO:0003918">
    <property type="term" value="F:DNA topoisomerase type II (double strand cut, ATP-hydrolyzing) activity"/>
    <property type="evidence" value="ECO:0007669"/>
    <property type="project" value="UniProtKB-UniRule"/>
</dbReference>
<keyword evidence="5 6" id="KW-0413">Isomerase</keyword>
<proteinExistence type="inferred from homology"/>
<feature type="binding site" evidence="6">
    <location>
        <position position="40"/>
    </location>
    <ligand>
        <name>ATP</name>
        <dbReference type="ChEBI" id="CHEBI:30616"/>
    </ligand>
</feature>
<dbReference type="InterPro" id="IPR036890">
    <property type="entry name" value="HATPase_C_sf"/>
</dbReference>
<sequence>MASKQREISVSEFFAKNRHLLGFDNPAKALLTTVKEAVDNSLDACEEAQILPEIHVEIEQLAEERFRVAVEDNGPGIVRAQIPKIFGKLLYGSKFHTFRQARGQQGIGISAAGMYGLLTTGQPMKIFSRIGSNRPAYAFELTIDTRTNQPNIRSEEQFEWDKEHGTRVEMILEATYKKGRHSVDGYLRQVAISNPHLELIYNPPSGAENGEPVHFVRVTDEIPPQPKEILPHPYGVELGVLIQLLSESKLQNLSSFLQRQFSRVTLRVASLILETAEIRGNTRPNRLKHQDAEKLHAAMNTVKIMVPPTNCLSPIGEKQLMESLAQEIEADFVTAVTRPPAVYRGIPFQIEVGFAFGGNLNAEDLISLYRYANRVPLLYQQSACAITKSVLGVDWKKYRLSQARGALPSGPLIVVCHMASAWVPFTSESKESIAHYPEILKEIRLALQEAGRRLASHIGRRRKEKEEAQKRSYIQKYIPHIGIALQSILSLKDAEREKTVDLLSSILEKSRKM</sequence>
<evidence type="ECO:0000256" key="4">
    <source>
        <dbReference type="ARBA" id="ARBA00023125"/>
    </source>
</evidence>
<keyword evidence="2 6" id="KW-0067">ATP-binding</keyword>
<evidence type="ECO:0000313" key="9">
    <source>
        <dbReference type="Proteomes" id="UP000777784"/>
    </source>
</evidence>
<feature type="domain" description="Histidine kinase/HSP90-like ATPase" evidence="7">
    <location>
        <begin position="25"/>
        <end position="176"/>
    </location>
</feature>
<evidence type="ECO:0000259" key="7">
    <source>
        <dbReference type="SMART" id="SM00387"/>
    </source>
</evidence>
<dbReference type="Pfam" id="PF02518">
    <property type="entry name" value="HATPase_c"/>
    <property type="match status" value="1"/>
</dbReference>
<dbReference type="InterPro" id="IPR003594">
    <property type="entry name" value="HATPase_dom"/>
</dbReference>
<dbReference type="SUPFAM" id="SSF46946">
    <property type="entry name" value="S13-like H2TH domain"/>
    <property type="match status" value="1"/>
</dbReference>
<dbReference type="InterPro" id="IPR005734">
    <property type="entry name" value="TopoVI_B"/>
</dbReference>
<evidence type="ECO:0000256" key="2">
    <source>
        <dbReference type="ARBA" id="ARBA00022840"/>
    </source>
</evidence>
<dbReference type="AlphaFoldDB" id="A0A948W3C1"/>
<accession>A0A948W3C1</accession>
<dbReference type="NCBIfam" id="NF003218">
    <property type="entry name" value="PRK04184.1"/>
    <property type="match status" value="1"/>
</dbReference>
<dbReference type="InterPro" id="IPR010979">
    <property type="entry name" value="Ribosomal_uS13-like_H2TH"/>
</dbReference>
<dbReference type="PIRSF" id="PIRSF006553">
    <property type="entry name" value="TopoVI_B"/>
    <property type="match status" value="1"/>
</dbReference>
<dbReference type="InterPro" id="IPR015320">
    <property type="entry name" value="TopoVI_B_transducer"/>
</dbReference>
<keyword evidence="4 6" id="KW-0238">DNA-binding</keyword>
<evidence type="ECO:0000256" key="6">
    <source>
        <dbReference type="HAMAP-Rule" id="MF_00322"/>
    </source>
</evidence>
<dbReference type="GO" id="GO:0006265">
    <property type="term" value="P:DNA topological change"/>
    <property type="evidence" value="ECO:0007669"/>
    <property type="project" value="UniProtKB-UniRule"/>
</dbReference>
<gene>
    <name evidence="6" type="primary">top6B</name>
    <name evidence="8" type="ORF">KJ970_08335</name>
</gene>
<evidence type="ECO:0000313" key="8">
    <source>
        <dbReference type="EMBL" id="MBU2690922.1"/>
    </source>
</evidence>